<dbReference type="InterPro" id="IPR023298">
    <property type="entry name" value="ATPase_P-typ_TM_dom_sf"/>
</dbReference>
<proteinExistence type="inferred from homology"/>
<keyword evidence="11" id="KW-1003">Cell membrane</keyword>
<dbReference type="InterPro" id="IPR023299">
    <property type="entry name" value="ATPase_P-typ_cyto_dom_N"/>
</dbReference>
<dbReference type="NCBIfam" id="TIGR01494">
    <property type="entry name" value="ATPase_P-type"/>
    <property type="match status" value="1"/>
</dbReference>
<dbReference type="InterPro" id="IPR018303">
    <property type="entry name" value="ATPase_P-typ_P_site"/>
</dbReference>
<feature type="domain" description="P-type ATPase A" evidence="12">
    <location>
        <begin position="137"/>
        <end position="237"/>
    </location>
</feature>
<dbReference type="Gene3D" id="3.40.50.1000">
    <property type="entry name" value="HAD superfamily/HAD-like"/>
    <property type="match status" value="1"/>
</dbReference>
<evidence type="ECO:0000256" key="5">
    <source>
        <dbReference type="ARBA" id="ARBA00022741"/>
    </source>
</evidence>
<feature type="transmembrane region" description="Helical" evidence="11">
    <location>
        <begin position="257"/>
        <end position="278"/>
    </location>
</feature>
<feature type="transmembrane region" description="Helical" evidence="11">
    <location>
        <begin position="46"/>
        <end position="70"/>
    </location>
</feature>
<dbReference type="SUPFAM" id="SSF81653">
    <property type="entry name" value="Calcium ATPase, transduction domain A"/>
    <property type="match status" value="1"/>
</dbReference>
<keyword evidence="6 11" id="KW-0067">ATP-binding</keyword>
<evidence type="ECO:0000256" key="10">
    <source>
        <dbReference type="ARBA" id="ARBA00023136"/>
    </source>
</evidence>
<feature type="transmembrane region" description="Helical" evidence="11">
    <location>
        <begin position="630"/>
        <end position="650"/>
    </location>
</feature>
<protein>
    <submittedName>
        <fullName evidence="13">Heavy metal translocating P-type ATPase</fullName>
    </submittedName>
</protein>
<evidence type="ECO:0000256" key="1">
    <source>
        <dbReference type="ARBA" id="ARBA00004141"/>
    </source>
</evidence>
<sequence>MNCCNHSSVKHEEIKDKKPLICFLIGIFLYALYSLFSYISPFVLQFYHNILISFVILFLLGYHVILEGFVDTWKDTLQKKKFTPNIHILMTLAALGSLCLQQYHDGILLILIFSGASFLEEHVETKSQKEIKNLLKLRPLEARLLKNDGSTEMITSEMLKINDSVLILHGDQIPTDGMIVSGNPNIDESNITGEGIPCEKKPGDFVYGSTINGSNTFVMRVVATHEKTIFAQIIQLVNQTKNNFSKTATFIKKIEPFYVKIVMAIVALVLITTGIIYYNQAFFGVSDFSYSQWFYKTMVFLTVSSPCALAAAAVPSSLAAISNLAKKGVLFKNVKTLEIISDIKVFACDKTGTLTEGKPEVTDIYIEPHVSRNHYDQYVDILLAMEQKSNHPLAAAIKKYFNKNSHLAIEITNAVGIGLESVYQDNYYQITKAIVSSQVSHDLSAKTKILLSQGKTVIYFGANKQVMIALAFLDKLRPQASQLINYFNQKKIYTTVITGDNQQSASFLKKQLHLKNAWGNNLPVDKVEKIKELQKQYGTTIMVGDGINDAPALTSADVGIAMQNGTDASIDLADAVLMNNDLSKIIYTHKIAIKLKNIIWQNIIFAMSVVVLLNLINLGIFSSYNIPLPLAVACHEGSTLIVILNGLRLLKTQKDLPVKK</sequence>
<gene>
    <name evidence="13" type="ORF">J8J04_00800</name>
</gene>
<feature type="transmembrane region" description="Helical" evidence="11">
    <location>
        <begin position="298"/>
        <end position="325"/>
    </location>
</feature>
<dbReference type="PRINTS" id="PR00119">
    <property type="entry name" value="CATATPASE"/>
</dbReference>
<dbReference type="SUPFAM" id="SSF81665">
    <property type="entry name" value="Calcium ATPase, transmembrane domain M"/>
    <property type="match status" value="1"/>
</dbReference>
<evidence type="ECO:0000256" key="3">
    <source>
        <dbReference type="ARBA" id="ARBA00022692"/>
    </source>
</evidence>
<dbReference type="NCBIfam" id="TIGR01525">
    <property type="entry name" value="ATPase-IB_hvy"/>
    <property type="match status" value="1"/>
</dbReference>
<comment type="caution">
    <text evidence="13">The sequence shown here is derived from an EMBL/GenBank/DDBJ whole genome shotgun (WGS) entry which is preliminary data.</text>
</comment>
<dbReference type="InterPro" id="IPR023214">
    <property type="entry name" value="HAD_sf"/>
</dbReference>
<feature type="transmembrane region" description="Helical" evidence="11">
    <location>
        <begin position="603"/>
        <end position="624"/>
    </location>
</feature>
<evidence type="ECO:0000259" key="12">
    <source>
        <dbReference type="Pfam" id="PF00122"/>
    </source>
</evidence>
<dbReference type="InterPro" id="IPR044492">
    <property type="entry name" value="P_typ_ATPase_HD_dom"/>
</dbReference>
<evidence type="ECO:0000256" key="9">
    <source>
        <dbReference type="ARBA" id="ARBA00022989"/>
    </source>
</evidence>
<dbReference type="Gene3D" id="3.40.1110.10">
    <property type="entry name" value="Calcium-transporting ATPase, cytoplasmic domain N"/>
    <property type="match status" value="1"/>
</dbReference>
<evidence type="ECO:0000256" key="6">
    <source>
        <dbReference type="ARBA" id="ARBA00022840"/>
    </source>
</evidence>
<evidence type="ECO:0000256" key="2">
    <source>
        <dbReference type="ARBA" id="ARBA00006024"/>
    </source>
</evidence>
<keyword evidence="4 11" id="KW-0479">Metal-binding</keyword>
<evidence type="ECO:0000256" key="8">
    <source>
        <dbReference type="ARBA" id="ARBA00022967"/>
    </source>
</evidence>
<keyword evidence="5 11" id="KW-0547">Nucleotide-binding</keyword>
<dbReference type="EMBL" id="JAGVRH010000002">
    <property type="protein sequence ID" value="MBS2126245.1"/>
    <property type="molecule type" value="Genomic_DNA"/>
</dbReference>
<dbReference type="Gene3D" id="2.70.150.10">
    <property type="entry name" value="Calcium-transporting ATPase, cytoplasmic transduction domain A"/>
    <property type="match status" value="1"/>
</dbReference>
<dbReference type="Pfam" id="PF00122">
    <property type="entry name" value="E1-E2_ATPase"/>
    <property type="match status" value="1"/>
</dbReference>
<dbReference type="Pfam" id="PF00702">
    <property type="entry name" value="Hydrolase"/>
    <property type="match status" value="1"/>
</dbReference>
<dbReference type="InterPro" id="IPR036412">
    <property type="entry name" value="HAD-like_sf"/>
</dbReference>
<keyword evidence="9 11" id="KW-1133">Transmembrane helix</keyword>
<evidence type="ECO:0000256" key="7">
    <source>
        <dbReference type="ARBA" id="ARBA00022842"/>
    </source>
</evidence>
<keyword evidence="8" id="KW-1278">Translocase</keyword>
<accession>A0ABS5K4P6</accession>
<dbReference type="InterPro" id="IPR008250">
    <property type="entry name" value="ATPase_P-typ_transduc_dom_A_sf"/>
</dbReference>
<dbReference type="RefSeq" id="WP_212330959.1">
    <property type="nucleotide sequence ID" value="NZ_JAGVRH010000002.1"/>
</dbReference>
<comment type="subcellular location">
    <subcellularLocation>
        <location evidence="11">Cell membrane</location>
    </subcellularLocation>
    <subcellularLocation>
        <location evidence="1">Membrane</location>
        <topology evidence="1">Multi-pass membrane protein</topology>
    </subcellularLocation>
</comment>
<evidence type="ECO:0000256" key="4">
    <source>
        <dbReference type="ARBA" id="ARBA00022723"/>
    </source>
</evidence>
<evidence type="ECO:0000313" key="14">
    <source>
        <dbReference type="Proteomes" id="UP000811481"/>
    </source>
</evidence>
<dbReference type="PANTHER" id="PTHR43079:SF1">
    <property type="entry name" value="CADMIUM_ZINC-TRANSPORTING ATPASE HMA1, CHLOROPLASTIC-RELATED"/>
    <property type="match status" value="1"/>
</dbReference>
<keyword evidence="3 11" id="KW-0812">Transmembrane</keyword>
<dbReference type="PROSITE" id="PS01229">
    <property type="entry name" value="COF_2"/>
    <property type="match status" value="1"/>
</dbReference>
<feature type="transmembrane region" description="Helical" evidence="11">
    <location>
        <begin position="20"/>
        <end position="40"/>
    </location>
</feature>
<keyword evidence="7" id="KW-0460">Magnesium</keyword>
<keyword evidence="10 11" id="KW-0472">Membrane</keyword>
<dbReference type="InterPro" id="IPR001757">
    <property type="entry name" value="P_typ_ATPase"/>
</dbReference>
<organism evidence="13 14">
    <name type="scientific">'Fragaria x ananassa' phyllody phytoplasma</name>
    <dbReference type="NCBI Taxonomy" id="2358428"/>
    <lineage>
        <taxon>Bacteria</taxon>
        <taxon>Bacillati</taxon>
        <taxon>Mycoplasmatota</taxon>
        <taxon>Mollicutes</taxon>
        <taxon>Acholeplasmatales</taxon>
        <taxon>Acholeplasmataceae</taxon>
        <taxon>Candidatus Phytoplasma</taxon>
        <taxon>16SrXIII (Mexican periwinkle virescence group)</taxon>
    </lineage>
</organism>
<name>A0ABS5K4P6_9MOLU</name>
<dbReference type="SFLD" id="SFLDF00027">
    <property type="entry name" value="p-type_atpase"/>
    <property type="match status" value="1"/>
</dbReference>
<dbReference type="Proteomes" id="UP000811481">
    <property type="component" value="Unassembled WGS sequence"/>
</dbReference>
<reference evidence="13" key="1">
    <citation type="submission" date="2021-04" db="EMBL/GenBank/DDBJ databases">
        <title>Draft genome sequence of StrPh-CL8, a phytoplasma strain causing strawberry phyllody in Chile.</title>
        <authorList>
            <person name="Cui W."/>
            <person name="Zamorano A."/>
            <person name="Fiore N."/>
        </authorList>
    </citation>
    <scope>NUCLEOTIDE SEQUENCE [LARGE SCALE GENOMIC DNA]</scope>
    <source>
        <strain evidence="13">StrPh-Cl</strain>
    </source>
</reference>
<dbReference type="InterPro" id="IPR059000">
    <property type="entry name" value="ATPase_P-type_domA"/>
</dbReference>
<dbReference type="SFLD" id="SFLDS00003">
    <property type="entry name" value="Haloacid_Dehalogenase"/>
    <property type="match status" value="1"/>
</dbReference>
<dbReference type="PROSITE" id="PS00154">
    <property type="entry name" value="ATPASE_E1_E2"/>
    <property type="match status" value="1"/>
</dbReference>
<dbReference type="InterPro" id="IPR051949">
    <property type="entry name" value="Cation_Transport_ATPase"/>
</dbReference>
<dbReference type="PANTHER" id="PTHR43079">
    <property type="entry name" value="PROBABLE CADMIUM/ZINC-TRANSPORTING ATPASE HMA1"/>
    <property type="match status" value="1"/>
</dbReference>
<dbReference type="SUPFAM" id="SSF56784">
    <property type="entry name" value="HAD-like"/>
    <property type="match status" value="1"/>
</dbReference>
<evidence type="ECO:0000256" key="11">
    <source>
        <dbReference type="RuleBase" id="RU362081"/>
    </source>
</evidence>
<comment type="similarity">
    <text evidence="2 11">Belongs to the cation transport ATPase (P-type) (TC 3.A.3) family. Type IB subfamily.</text>
</comment>
<evidence type="ECO:0000313" key="13">
    <source>
        <dbReference type="EMBL" id="MBS2126245.1"/>
    </source>
</evidence>
<dbReference type="InterPro" id="IPR027256">
    <property type="entry name" value="P-typ_ATPase_IB"/>
</dbReference>
<keyword evidence="14" id="KW-1185">Reference proteome</keyword>
<dbReference type="SFLD" id="SFLDG00002">
    <property type="entry name" value="C1.7:_P-type_atpase_like"/>
    <property type="match status" value="1"/>
</dbReference>